<feature type="transmembrane region" description="Helical" evidence="1">
    <location>
        <begin position="160"/>
        <end position="184"/>
    </location>
</feature>
<keyword evidence="3" id="KW-1185">Reference proteome</keyword>
<reference evidence="2 3" key="1">
    <citation type="submission" date="2014-04" db="EMBL/GenBank/DDBJ databases">
        <title>Evolutionary Origins and Diversification of the Mycorrhizal Mutualists.</title>
        <authorList>
            <consortium name="DOE Joint Genome Institute"/>
            <consortium name="Mycorrhizal Genomics Consortium"/>
            <person name="Kohler A."/>
            <person name="Kuo A."/>
            <person name="Nagy L.G."/>
            <person name="Floudas D."/>
            <person name="Copeland A."/>
            <person name="Barry K.W."/>
            <person name="Cichocki N."/>
            <person name="Veneault-Fourrey C."/>
            <person name="LaButti K."/>
            <person name="Lindquist E.A."/>
            <person name="Lipzen A."/>
            <person name="Lundell T."/>
            <person name="Morin E."/>
            <person name="Murat C."/>
            <person name="Riley R."/>
            <person name="Ohm R."/>
            <person name="Sun H."/>
            <person name="Tunlid A."/>
            <person name="Henrissat B."/>
            <person name="Grigoriev I.V."/>
            <person name="Hibbett D.S."/>
            <person name="Martin F."/>
        </authorList>
    </citation>
    <scope>NUCLEOTIDE SEQUENCE [LARGE SCALE GENOMIC DNA]</scope>
    <source>
        <strain evidence="2 3">FD-317 M1</strain>
    </source>
</reference>
<dbReference type="EMBL" id="KN834829">
    <property type="protein sequence ID" value="KIK53444.1"/>
    <property type="molecule type" value="Genomic_DNA"/>
</dbReference>
<name>A0A0D0BV35_9AGAR</name>
<dbReference type="AlphaFoldDB" id="A0A0D0BV35"/>
<feature type="transmembrane region" description="Helical" evidence="1">
    <location>
        <begin position="119"/>
        <end position="140"/>
    </location>
</feature>
<dbReference type="OrthoDB" id="3357408at2759"/>
<dbReference type="HOGENOM" id="CLU_044614_1_0_1"/>
<feature type="transmembrane region" description="Helical" evidence="1">
    <location>
        <begin position="213"/>
        <end position="237"/>
    </location>
</feature>
<gene>
    <name evidence="2" type="ORF">GYMLUDRAFT_120627</name>
</gene>
<sequence length="281" mass="31098">AQILGLFLQSVFYGLFCISTAACIHSAWNFPKRGQSRSSVKWLMLTIAGLLWVVGTLDVILEVVRHVDAFITSPEGPLAKFTDLSDWINICKTTDIGVQTFIGDSLLIYRCWVIYNESWAVISLPLILWVGGTVCTILGATFESKFATRSTLNTPVLAPIIYGFWASTIALNIITTSLIVYRIWKVHQLTTKFRRNSILTESSSAKRPSYLMYIMRIMIDSGVLNTSMSVITLATYVSGSNSLYITSNVGIEVSGIAFNLIIIRAAAFTESQQVQTTQSIP</sequence>
<organism evidence="2 3">
    <name type="scientific">Collybiopsis luxurians FD-317 M1</name>
    <dbReference type="NCBI Taxonomy" id="944289"/>
    <lineage>
        <taxon>Eukaryota</taxon>
        <taxon>Fungi</taxon>
        <taxon>Dikarya</taxon>
        <taxon>Basidiomycota</taxon>
        <taxon>Agaricomycotina</taxon>
        <taxon>Agaricomycetes</taxon>
        <taxon>Agaricomycetidae</taxon>
        <taxon>Agaricales</taxon>
        <taxon>Marasmiineae</taxon>
        <taxon>Omphalotaceae</taxon>
        <taxon>Collybiopsis</taxon>
        <taxon>Collybiopsis luxurians</taxon>
    </lineage>
</organism>
<keyword evidence="1" id="KW-0812">Transmembrane</keyword>
<evidence type="ECO:0000256" key="1">
    <source>
        <dbReference type="SAM" id="Phobius"/>
    </source>
</evidence>
<evidence type="ECO:0000313" key="3">
    <source>
        <dbReference type="Proteomes" id="UP000053593"/>
    </source>
</evidence>
<evidence type="ECO:0000313" key="2">
    <source>
        <dbReference type="EMBL" id="KIK53444.1"/>
    </source>
</evidence>
<proteinExistence type="predicted"/>
<feature type="non-terminal residue" evidence="2">
    <location>
        <position position="1"/>
    </location>
</feature>
<protein>
    <submittedName>
        <fullName evidence="2">Uncharacterized protein</fullName>
    </submittedName>
</protein>
<dbReference type="Proteomes" id="UP000053593">
    <property type="component" value="Unassembled WGS sequence"/>
</dbReference>
<keyword evidence="1" id="KW-0472">Membrane</keyword>
<feature type="transmembrane region" description="Helical" evidence="1">
    <location>
        <begin position="42"/>
        <end position="61"/>
    </location>
</feature>
<keyword evidence="1" id="KW-1133">Transmembrane helix</keyword>
<feature type="non-terminal residue" evidence="2">
    <location>
        <position position="281"/>
    </location>
</feature>
<feature type="transmembrane region" description="Helical" evidence="1">
    <location>
        <begin position="12"/>
        <end position="30"/>
    </location>
</feature>
<accession>A0A0D0BV35</accession>
<feature type="transmembrane region" description="Helical" evidence="1">
    <location>
        <begin position="243"/>
        <end position="263"/>
    </location>
</feature>